<proteinExistence type="predicted"/>
<dbReference type="EMBL" id="PVUB01000002">
    <property type="protein sequence ID" value="PRZ26216.1"/>
    <property type="molecule type" value="Genomic_DNA"/>
</dbReference>
<evidence type="ECO:0000313" key="3">
    <source>
        <dbReference type="EMBL" id="SHG49607.1"/>
    </source>
</evidence>
<gene>
    <name evidence="2" type="ORF">BC624_102179</name>
    <name evidence="3" type="ORF">SAMN05443373_102179</name>
</gene>
<dbReference type="Proteomes" id="UP000184384">
    <property type="component" value="Unassembled WGS sequence"/>
</dbReference>
<reference evidence="3" key="2">
    <citation type="submission" date="2016-11" db="EMBL/GenBank/DDBJ databases">
        <authorList>
            <person name="Jaros S."/>
            <person name="Januszkiewicz K."/>
            <person name="Wedrychowicz H."/>
        </authorList>
    </citation>
    <scope>NUCLEOTIDE SEQUENCE [LARGE SCALE GENOMIC DNA]</scope>
    <source>
        <strain evidence="3">DSM 19729</strain>
    </source>
</reference>
<feature type="chain" id="PRO_5009911600" evidence="1">
    <location>
        <begin position="21"/>
        <end position="489"/>
    </location>
</feature>
<evidence type="ECO:0000313" key="5">
    <source>
        <dbReference type="Proteomes" id="UP000237771"/>
    </source>
</evidence>
<evidence type="ECO:0000313" key="2">
    <source>
        <dbReference type="EMBL" id="PRZ26216.1"/>
    </source>
</evidence>
<dbReference type="EMBL" id="FQWO01000002">
    <property type="protein sequence ID" value="SHG49607.1"/>
    <property type="molecule type" value="Genomic_DNA"/>
</dbReference>
<dbReference type="Proteomes" id="UP000237771">
    <property type="component" value="Unassembled WGS sequence"/>
</dbReference>
<feature type="signal peptide" evidence="1">
    <location>
        <begin position="1"/>
        <end position="20"/>
    </location>
</feature>
<keyword evidence="1" id="KW-0732">Signal</keyword>
<reference evidence="4" key="1">
    <citation type="submission" date="2016-11" db="EMBL/GenBank/DDBJ databases">
        <authorList>
            <person name="Varghese N."/>
            <person name="Submissions S."/>
        </authorList>
    </citation>
    <scope>NUCLEOTIDE SEQUENCE [LARGE SCALE GENOMIC DNA]</scope>
    <source>
        <strain evidence="4">DSM 19729</strain>
    </source>
</reference>
<name>A0A1M5KA03_9FLAO</name>
<dbReference type="Pfam" id="PF13585">
    <property type="entry name" value="CHU_C"/>
    <property type="match status" value="1"/>
</dbReference>
<accession>A0A1M5KA03</accession>
<dbReference type="STRING" id="280093.SAMN05443373_102179"/>
<keyword evidence="5" id="KW-1185">Reference proteome</keyword>
<evidence type="ECO:0000256" key="1">
    <source>
        <dbReference type="SAM" id="SignalP"/>
    </source>
</evidence>
<protein>
    <submittedName>
        <fullName evidence="3">Gliding motility-associated C-terminal domain-containing protein</fullName>
    </submittedName>
    <submittedName>
        <fullName evidence="2">Gliding motility-associated-like protein</fullName>
    </submittedName>
</protein>
<evidence type="ECO:0000313" key="4">
    <source>
        <dbReference type="Proteomes" id="UP000184384"/>
    </source>
</evidence>
<dbReference type="OrthoDB" id="678019at2"/>
<organism evidence="3 4">
    <name type="scientific">Flavobacterium granuli</name>
    <dbReference type="NCBI Taxonomy" id="280093"/>
    <lineage>
        <taxon>Bacteria</taxon>
        <taxon>Pseudomonadati</taxon>
        <taxon>Bacteroidota</taxon>
        <taxon>Flavobacteriia</taxon>
        <taxon>Flavobacteriales</taxon>
        <taxon>Flavobacteriaceae</taxon>
        <taxon>Flavobacterium</taxon>
    </lineage>
</organism>
<reference evidence="2 5" key="3">
    <citation type="submission" date="2018-03" db="EMBL/GenBank/DDBJ databases">
        <title>Genomic Encyclopedia of Archaeal and Bacterial Type Strains, Phase II (KMG-II): from individual species to whole genera.</title>
        <authorList>
            <person name="Goeker M."/>
        </authorList>
    </citation>
    <scope>NUCLEOTIDE SEQUENCE [LARGE SCALE GENOMIC DNA]</scope>
    <source>
        <strain evidence="2 5">DSM 17797</strain>
    </source>
</reference>
<dbReference type="AlphaFoldDB" id="A0A1M5KA03"/>
<sequence>MATIIKKSFFCFLFFALALATDGYAQITIGKPTLSFTQICTDAAYNSTAPFKVVFSFSQQSALNSDNQFIVELSNATGSFSNPTILVSSAPGVITTSSAANLNFAIPTNIAGEAYKIRIRSSSPASTSPDSNSFSAYYQIQNAPFSINNFVETATYCKGGSYVLKIDNPGTGTNDSPLKYPSLTYNWFRDNGNSVPPTLLASASTGSYTVTQPGKYYVETNYGSCTSNSYSNRVTVSESTAQASTITSSKGNPFCASEGSTTLSTQTANSYQWFLDNVKIEGATASTYQASKAGLYVVKVDLGGCTTDASINLQEIQFSSAINISGTNTIKEGEIKTVITTTTAENPAYQWYLNDVLIDGANGATFDATAAGDYKVVISQTTACIGSDEFIFTIKYPIVDTDVVLIPNLISPNGDGINDTWVIPQQYLSGTNTEILLMSSTGEQIFKTNDYQNNWPENMVDFKNVNPVYYYIITTQDKKVKKGSITVIK</sequence>
<dbReference type="RefSeq" id="WP_072940291.1">
    <property type="nucleotide sequence ID" value="NZ_FQWO01000002.1"/>
</dbReference>